<dbReference type="PROSITE" id="PS00372">
    <property type="entry name" value="PTS_EIIA_TYPE_2_HIS"/>
    <property type="match status" value="1"/>
</dbReference>
<dbReference type="CDD" id="cd00211">
    <property type="entry name" value="PTS_IIA_fru"/>
    <property type="match status" value="1"/>
</dbReference>
<dbReference type="Proteomes" id="UP000053750">
    <property type="component" value="Unassembled WGS sequence"/>
</dbReference>
<protein>
    <submittedName>
        <fullName evidence="2">PTS fructose transporter subunit IIA</fullName>
    </submittedName>
</protein>
<dbReference type="PANTHER" id="PTHR47738">
    <property type="entry name" value="PTS SYSTEM FRUCTOSE-LIKE EIIA COMPONENT-RELATED"/>
    <property type="match status" value="1"/>
</dbReference>
<dbReference type="InterPro" id="IPR016152">
    <property type="entry name" value="PTrfase/Anion_transptr"/>
</dbReference>
<gene>
    <name evidence="2" type="ORF">BG53_13435</name>
</gene>
<sequence>MNITALLDEKSIKIPLTASDKTAVIKALADGLEEAGCLSDKAAYTEAVLTREANGSTGIGFGVAIPHGKSSGVTKAGLAFAKLAEPLDWQS</sequence>
<dbReference type="Gene3D" id="3.40.930.10">
    <property type="entry name" value="Mannitol-specific EII, Chain A"/>
    <property type="match status" value="1"/>
</dbReference>
<dbReference type="PANTHER" id="PTHR47738:SF2">
    <property type="entry name" value="PTS SYSTEM FRUCTOSE-LIKE EIIA COMPONENT"/>
    <property type="match status" value="1"/>
</dbReference>
<evidence type="ECO:0000313" key="3">
    <source>
        <dbReference type="Proteomes" id="UP000053750"/>
    </source>
</evidence>
<name>A0A9W5W7R0_9BACL</name>
<feature type="non-terminal residue" evidence="2">
    <location>
        <position position="91"/>
    </location>
</feature>
<comment type="caution">
    <text evidence="2">The sequence shown here is derived from an EMBL/GenBank/DDBJ whole genome shotgun (WGS) entry which is preliminary data.</text>
</comment>
<dbReference type="SUPFAM" id="SSF55804">
    <property type="entry name" value="Phoshotransferase/anion transport protein"/>
    <property type="match status" value="1"/>
</dbReference>
<evidence type="ECO:0000259" key="1">
    <source>
        <dbReference type="PROSITE" id="PS51094"/>
    </source>
</evidence>
<proteinExistence type="predicted"/>
<accession>A0A9W5W7R0</accession>
<organism evidence="2 3">
    <name type="scientific">Paenibacillus darwinianus</name>
    <dbReference type="NCBI Taxonomy" id="1380763"/>
    <lineage>
        <taxon>Bacteria</taxon>
        <taxon>Bacillati</taxon>
        <taxon>Bacillota</taxon>
        <taxon>Bacilli</taxon>
        <taxon>Bacillales</taxon>
        <taxon>Paenibacillaceae</taxon>
        <taxon>Paenibacillus</taxon>
    </lineage>
</organism>
<feature type="domain" description="PTS EIIA type-2" evidence="1">
    <location>
        <begin position="5"/>
        <end position="91"/>
    </location>
</feature>
<dbReference type="OrthoDB" id="95460at2"/>
<dbReference type="PROSITE" id="PS51094">
    <property type="entry name" value="PTS_EIIA_TYPE_2"/>
    <property type="match status" value="1"/>
</dbReference>
<reference evidence="2 3" key="1">
    <citation type="submission" date="2014-02" db="EMBL/GenBank/DDBJ databases">
        <title>Genome sequence of Paenibacillus darwinianus reveals adaptive mechanisms for survival in Antarctic soils.</title>
        <authorList>
            <person name="Dsouza M."/>
            <person name="Taylor M.W."/>
            <person name="Turner S.J."/>
            <person name="Aislabie J."/>
        </authorList>
    </citation>
    <scope>NUCLEOTIDE SEQUENCE [LARGE SCALE GENOMIC DNA]</scope>
    <source>
        <strain evidence="2 3">CE1</strain>
    </source>
</reference>
<keyword evidence="3" id="KW-1185">Reference proteome</keyword>
<dbReference type="RefSeq" id="WP_036716670.1">
    <property type="nucleotide sequence ID" value="NZ_KK082312.1"/>
</dbReference>
<dbReference type="InterPro" id="IPR051541">
    <property type="entry name" value="PTS_SugarTrans_NitroReg"/>
</dbReference>
<dbReference type="AlphaFoldDB" id="A0A9W5W7R0"/>
<dbReference type="Pfam" id="PF00359">
    <property type="entry name" value="PTS_EIIA_2"/>
    <property type="match status" value="1"/>
</dbReference>
<dbReference type="InterPro" id="IPR002178">
    <property type="entry name" value="PTS_EIIA_type-2_dom"/>
</dbReference>
<dbReference type="EMBL" id="JFHU01000061">
    <property type="protein sequence ID" value="EXX90504.1"/>
    <property type="molecule type" value="Genomic_DNA"/>
</dbReference>
<evidence type="ECO:0000313" key="2">
    <source>
        <dbReference type="EMBL" id="EXX90504.1"/>
    </source>
</evidence>